<dbReference type="EMBL" id="SPHZ02000002">
    <property type="protein sequence ID" value="KAF0930920.1"/>
    <property type="molecule type" value="Genomic_DNA"/>
</dbReference>
<name>A0A6G1F202_9ORYZ</name>
<evidence type="ECO:0000313" key="1">
    <source>
        <dbReference type="EMBL" id="KAF0930920.1"/>
    </source>
</evidence>
<accession>A0A6G1F202</accession>
<dbReference type="Proteomes" id="UP000479710">
    <property type="component" value="Unassembled WGS sequence"/>
</dbReference>
<sequence>MVEGNSSEGQAAGVLNTSYMTCRGNGVFAAAALAKASTSMVLVWGVPATLTPRKCVSALLKAARYFVSSGFRA</sequence>
<proteinExistence type="predicted"/>
<gene>
    <name evidence="1" type="ORF">E2562_037132</name>
</gene>
<dbReference type="AlphaFoldDB" id="A0A6G1F202"/>
<protein>
    <submittedName>
        <fullName evidence="1">Uncharacterized protein</fullName>
    </submittedName>
</protein>
<reference evidence="1 2" key="1">
    <citation type="submission" date="2019-11" db="EMBL/GenBank/DDBJ databases">
        <title>Whole genome sequence of Oryza granulata.</title>
        <authorList>
            <person name="Li W."/>
        </authorList>
    </citation>
    <scope>NUCLEOTIDE SEQUENCE [LARGE SCALE GENOMIC DNA]</scope>
    <source>
        <strain evidence="2">cv. Menghai</strain>
        <tissue evidence="1">Leaf</tissue>
    </source>
</reference>
<organism evidence="1 2">
    <name type="scientific">Oryza meyeriana var. granulata</name>
    <dbReference type="NCBI Taxonomy" id="110450"/>
    <lineage>
        <taxon>Eukaryota</taxon>
        <taxon>Viridiplantae</taxon>
        <taxon>Streptophyta</taxon>
        <taxon>Embryophyta</taxon>
        <taxon>Tracheophyta</taxon>
        <taxon>Spermatophyta</taxon>
        <taxon>Magnoliopsida</taxon>
        <taxon>Liliopsida</taxon>
        <taxon>Poales</taxon>
        <taxon>Poaceae</taxon>
        <taxon>BOP clade</taxon>
        <taxon>Oryzoideae</taxon>
        <taxon>Oryzeae</taxon>
        <taxon>Oryzinae</taxon>
        <taxon>Oryza</taxon>
        <taxon>Oryza meyeriana</taxon>
    </lineage>
</organism>
<comment type="caution">
    <text evidence="1">The sequence shown here is derived from an EMBL/GenBank/DDBJ whole genome shotgun (WGS) entry which is preliminary data.</text>
</comment>
<evidence type="ECO:0000313" key="2">
    <source>
        <dbReference type="Proteomes" id="UP000479710"/>
    </source>
</evidence>
<keyword evidence="2" id="KW-1185">Reference proteome</keyword>